<name>A0A0F5L314_9HYPH</name>
<protein>
    <submittedName>
        <fullName evidence="6">DeoR faimly transcriptional regulator</fullName>
    </submittedName>
    <submittedName>
        <fullName evidence="7">Lsr operon transcriptional repressor</fullName>
    </submittedName>
</protein>
<organism evidence="6 8">
    <name type="scientific">Devosia limi DSM 17137</name>
    <dbReference type="NCBI Taxonomy" id="1121477"/>
    <lineage>
        <taxon>Bacteria</taxon>
        <taxon>Pseudomonadati</taxon>
        <taxon>Pseudomonadota</taxon>
        <taxon>Alphaproteobacteria</taxon>
        <taxon>Hyphomicrobiales</taxon>
        <taxon>Devosiaceae</taxon>
        <taxon>Devosia</taxon>
    </lineage>
</organism>
<dbReference type="STRING" id="1121477.SAMN02745223_02217"/>
<dbReference type="InterPro" id="IPR007324">
    <property type="entry name" value="Sugar-bd_dom_put"/>
</dbReference>
<dbReference type="InterPro" id="IPR036388">
    <property type="entry name" value="WH-like_DNA-bd_sf"/>
</dbReference>
<dbReference type="EMBL" id="LAJF01000148">
    <property type="protein sequence ID" value="KKB76816.1"/>
    <property type="molecule type" value="Genomic_DNA"/>
</dbReference>
<dbReference type="InterPro" id="IPR051054">
    <property type="entry name" value="SorC_transcr_regulators"/>
</dbReference>
<evidence type="ECO:0000313" key="7">
    <source>
        <dbReference type="EMBL" id="SHF28632.1"/>
    </source>
</evidence>
<evidence type="ECO:0000313" key="6">
    <source>
        <dbReference type="EMBL" id="KKB76816.1"/>
    </source>
</evidence>
<dbReference type="SUPFAM" id="SSF100950">
    <property type="entry name" value="NagB/RpiA/CoA transferase-like"/>
    <property type="match status" value="1"/>
</dbReference>
<dbReference type="GO" id="GO:0003677">
    <property type="term" value="F:DNA binding"/>
    <property type="evidence" value="ECO:0007669"/>
    <property type="project" value="UniProtKB-KW"/>
</dbReference>
<reference evidence="6 8" key="1">
    <citation type="submission" date="2015-03" db="EMBL/GenBank/DDBJ databases">
        <authorList>
            <person name="Hassan Y.I."/>
            <person name="Lepp D."/>
            <person name="Zhou T."/>
        </authorList>
    </citation>
    <scope>NUCLEOTIDE SEQUENCE [LARGE SCALE GENOMIC DNA]</scope>
    <source>
        <strain evidence="6 8">DSM 17137</strain>
    </source>
</reference>
<keyword evidence="8" id="KW-1185">Reference proteome</keyword>
<dbReference type="GO" id="GO:0030246">
    <property type="term" value="F:carbohydrate binding"/>
    <property type="evidence" value="ECO:0007669"/>
    <property type="project" value="InterPro"/>
</dbReference>
<dbReference type="EMBL" id="FQVC01000006">
    <property type="protein sequence ID" value="SHF28632.1"/>
    <property type="molecule type" value="Genomic_DNA"/>
</dbReference>
<proteinExistence type="inferred from homology"/>
<gene>
    <name evidence="7" type="ORF">SAMN02745223_02217</name>
    <name evidence="6" type="ORF">VW29_19425</name>
</gene>
<dbReference type="Proteomes" id="UP000033608">
    <property type="component" value="Unassembled WGS sequence"/>
</dbReference>
<dbReference type="InterPro" id="IPR037171">
    <property type="entry name" value="NagB/RpiA_transferase-like"/>
</dbReference>
<evidence type="ECO:0000313" key="8">
    <source>
        <dbReference type="Proteomes" id="UP000033608"/>
    </source>
</evidence>
<dbReference type="Gene3D" id="3.40.50.1360">
    <property type="match status" value="1"/>
</dbReference>
<keyword evidence="4" id="KW-0804">Transcription</keyword>
<dbReference type="PATRIC" id="fig|1121477.3.peg.660"/>
<accession>A0A0F5L314</accession>
<evidence type="ECO:0000259" key="5">
    <source>
        <dbReference type="Pfam" id="PF04198"/>
    </source>
</evidence>
<comment type="similarity">
    <text evidence="1">Belongs to the SorC transcriptional regulatory family.</text>
</comment>
<dbReference type="Pfam" id="PF04198">
    <property type="entry name" value="Sugar-bind"/>
    <property type="match status" value="1"/>
</dbReference>
<dbReference type="PANTHER" id="PTHR34294:SF1">
    <property type="entry name" value="TRANSCRIPTIONAL REGULATOR LSRR"/>
    <property type="match status" value="1"/>
</dbReference>
<evidence type="ECO:0000313" key="9">
    <source>
        <dbReference type="Proteomes" id="UP000184533"/>
    </source>
</evidence>
<dbReference type="PANTHER" id="PTHR34294">
    <property type="entry name" value="TRANSCRIPTIONAL REGULATOR-RELATED"/>
    <property type="match status" value="1"/>
</dbReference>
<dbReference type="Proteomes" id="UP000184533">
    <property type="component" value="Unassembled WGS sequence"/>
</dbReference>
<keyword evidence="3" id="KW-0238">DNA-binding</keyword>
<reference evidence="7 9" key="2">
    <citation type="submission" date="2016-11" db="EMBL/GenBank/DDBJ databases">
        <authorList>
            <person name="Jaros S."/>
            <person name="Januszkiewicz K."/>
            <person name="Wedrychowicz H."/>
        </authorList>
    </citation>
    <scope>NUCLEOTIDE SEQUENCE [LARGE SCALE GENOMIC DNA]</scope>
    <source>
        <strain evidence="7 9">DSM 17137</strain>
    </source>
</reference>
<keyword evidence="2" id="KW-0805">Transcription regulation</keyword>
<dbReference type="OrthoDB" id="7065657at2"/>
<dbReference type="Gene3D" id="1.10.10.10">
    <property type="entry name" value="Winged helix-like DNA-binding domain superfamily/Winged helix DNA-binding domain"/>
    <property type="match status" value="1"/>
</dbReference>
<evidence type="ECO:0000256" key="2">
    <source>
        <dbReference type="ARBA" id="ARBA00023015"/>
    </source>
</evidence>
<sequence>MSDQNSDTPMSLDEEELLPRVAWYYYHDGLTQNAIGERLGLSRIKISRILDAGQRSGLLQVTINSSLHGSFELEREIAERFGLDEVRLIPTLETGVTSERLGQAAAQYLMQKLPSKSMLAVGWGEMVSAAIQRLGHLSNQRMFDLVAMTGGVQSYVDGLRIMGLGRKIYLVPAPLVCSTQELTRLLMEEPDVMNTLNMSLNADYALIGIGSLNENASVLRAGHIHPSELPAMRRLGAVGDVLCRFIDENGEELPLPIHDRVVGLPLKKLTATTRLIAAAAGSEKIDSIRAALNGRFINIFITDETTAAALMS</sequence>
<dbReference type="AlphaFoldDB" id="A0A0F5L314"/>
<feature type="domain" description="Sugar-binding" evidence="5">
    <location>
        <begin position="67"/>
        <end position="311"/>
    </location>
</feature>
<dbReference type="RefSeq" id="WP_046136943.1">
    <property type="nucleotide sequence ID" value="NZ_LAJF01000148.1"/>
</dbReference>
<evidence type="ECO:0000256" key="1">
    <source>
        <dbReference type="ARBA" id="ARBA00010466"/>
    </source>
</evidence>
<evidence type="ECO:0000256" key="4">
    <source>
        <dbReference type="ARBA" id="ARBA00023163"/>
    </source>
</evidence>
<evidence type="ECO:0000256" key="3">
    <source>
        <dbReference type="ARBA" id="ARBA00023125"/>
    </source>
</evidence>